<evidence type="ECO:0000256" key="5">
    <source>
        <dbReference type="SAM" id="SignalP"/>
    </source>
</evidence>
<dbReference type="InterPro" id="IPR000064">
    <property type="entry name" value="NLP_P60_dom"/>
</dbReference>
<dbReference type="Gene3D" id="1.10.101.10">
    <property type="entry name" value="PGBD-like superfamily/PGBD"/>
    <property type="match status" value="2"/>
</dbReference>
<feature type="chain" id="PRO_5018337178" evidence="5">
    <location>
        <begin position="24"/>
        <end position="317"/>
    </location>
</feature>
<proteinExistence type="inferred from homology"/>
<keyword evidence="3" id="KW-0378">Hydrolase</keyword>
<sequence>MKKVALSVALAGGVFLAPQVADAALGDQTLREGMNHGDVKELQDRLSSEGHFTYHTSTGYFGSITRQAVRDFQRDAGIDVDGIAGPQTFNAMGVSGGSSSSNVSSGSGDWITYNGTLRSGSRGASVTTLQDALNSLGHNAGSADGVFGPKTAEAVRSFQRDAGITADGIAGPQTYKALNGETVVKSESTGSSSDSGSASSTVESIISTAKSLEGTPYVWGGTSPSGFDCSGFLQYAFAQNGKSIPRTVATIHDAATSVSTPQRGDLVFFETYTSGPSHAGIYLGDGKFIHAGSSTGVTIADMNSSYWSPRYLGAGRL</sequence>
<dbReference type="PANTHER" id="PTHR47053:SF1">
    <property type="entry name" value="MUREIN DD-ENDOPEPTIDASE MEPH-RELATED"/>
    <property type="match status" value="1"/>
</dbReference>
<accession>A0A3M7TQ65</accession>
<reference evidence="7 8" key="1">
    <citation type="submission" date="2018-10" db="EMBL/GenBank/DDBJ databases">
        <title>Bacillus Keqinensis sp. nov., a moderately halophilic bacterium isolated from a saline-alkaline lake.</title>
        <authorList>
            <person name="Wang H."/>
        </authorList>
    </citation>
    <scope>NUCLEOTIDE SEQUENCE [LARGE SCALE GENOMIC DNA]</scope>
    <source>
        <strain evidence="7 8">KQ-3</strain>
    </source>
</reference>
<dbReference type="InterPro" id="IPR036365">
    <property type="entry name" value="PGBD-like_sf"/>
</dbReference>
<organism evidence="7 8">
    <name type="scientific">Alteribacter keqinensis</name>
    <dbReference type="NCBI Taxonomy" id="2483800"/>
    <lineage>
        <taxon>Bacteria</taxon>
        <taxon>Bacillati</taxon>
        <taxon>Bacillota</taxon>
        <taxon>Bacilli</taxon>
        <taxon>Bacillales</taxon>
        <taxon>Bacillaceae</taxon>
        <taxon>Alteribacter</taxon>
    </lineage>
</organism>
<dbReference type="InterPro" id="IPR036366">
    <property type="entry name" value="PGBDSf"/>
</dbReference>
<dbReference type="PANTHER" id="PTHR47053">
    <property type="entry name" value="MUREIN DD-ENDOPEPTIDASE MEPH-RELATED"/>
    <property type="match status" value="1"/>
</dbReference>
<dbReference type="InterPro" id="IPR051202">
    <property type="entry name" value="Peptidase_C40"/>
</dbReference>
<comment type="similarity">
    <text evidence="1">Belongs to the peptidase C40 family.</text>
</comment>
<dbReference type="GO" id="GO:0006508">
    <property type="term" value="P:proteolysis"/>
    <property type="evidence" value="ECO:0007669"/>
    <property type="project" value="UniProtKB-KW"/>
</dbReference>
<evidence type="ECO:0000256" key="3">
    <source>
        <dbReference type="ARBA" id="ARBA00022801"/>
    </source>
</evidence>
<feature type="signal peptide" evidence="5">
    <location>
        <begin position="1"/>
        <end position="23"/>
    </location>
</feature>
<dbReference type="PROSITE" id="PS51935">
    <property type="entry name" value="NLPC_P60"/>
    <property type="match status" value="1"/>
</dbReference>
<evidence type="ECO:0000313" key="7">
    <source>
        <dbReference type="EMBL" id="RNA67784.1"/>
    </source>
</evidence>
<dbReference type="EMBL" id="RHIB01000002">
    <property type="protein sequence ID" value="RNA67784.1"/>
    <property type="molecule type" value="Genomic_DNA"/>
</dbReference>
<feature type="domain" description="NlpC/P60" evidence="6">
    <location>
        <begin position="199"/>
        <end position="317"/>
    </location>
</feature>
<protein>
    <submittedName>
        <fullName evidence="7">Peptidase</fullName>
    </submittedName>
</protein>
<dbReference type="SUPFAM" id="SSF47090">
    <property type="entry name" value="PGBD-like"/>
    <property type="match status" value="2"/>
</dbReference>
<keyword evidence="2" id="KW-0645">Protease</keyword>
<evidence type="ECO:0000313" key="8">
    <source>
        <dbReference type="Proteomes" id="UP000278746"/>
    </source>
</evidence>
<dbReference type="InterPro" id="IPR002477">
    <property type="entry name" value="Peptidoglycan-bd-like"/>
</dbReference>
<dbReference type="AlphaFoldDB" id="A0A3M7TQ65"/>
<evidence type="ECO:0000256" key="1">
    <source>
        <dbReference type="ARBA" id="ARBA00007074"/>
    </source>
</evidence>
<evidence type="ECO:0000256" key="2">
    <source>
        <dbReference type="ARBA" id="ARBA00022670"/>
    </source>
</evidence>
<keyword evidence="4" id="KW-0788">Thiol protease</keyword>
<dbReference type="GO" id="GO:0008234">
    <property type="term" value="F:cysteine-type peptidase activity"/>
    <property type="evidence" value="ECO:0007669"/>
    <property type="project" value="UniProtKB-KW"/>
</dbReference>
<dbReference type="SUPFAM" id="SSF54001">
    <property type="entry name" value="Cysteine proteinases"/>
    <property type="match status" value="1"/>
</dbReference>
<dbReference type="Gene3D" id="3.90.1720.10">
    <property type="entry name" value="endopeptidase domain like (from Nostoc punctiforme)"/>
    <property type="match status" value="1"/>
</dbReference>
<comment type="caution">
    <text evidence="7">The sequence shown here is derived from an EMBL/GenBank/DDBJ whole genome shotgun (WGS) entry which is preliminary data.</text>
</comment>
<gene>
    <name evidence="7" type="ORF">EBO34_13830</name>
</gene>
<dbReference type="Pfam" id="PF01471">
    <property type="entry name" value="PG_binding_1"/>
    <property type="match status" value="2"/>
</dbReference>
<dbReference type="OrthoDB" id="9813368at2"/>
<evidence type="ECO:0000259" key="6">
    <source>
        <dbReference type="PROSITE" id="PS51935"/>
    </source>
</evidence>
<dbReference type="RefSeq" id="WP_122899535.1">
    <property type="nucleotide sequence ID" value="NZ_RHIB01000002.1"/>
</dbReference>
<name>A0A3M7TQ65_9BACI</name>
<keyword evidence="5" id="KW-0732">Signal</keyword>
<dbReference type="Proteomes" id="UP000278746">
    <property type="component" value="Unassembled WGS sequence"/>
</dbReference>
<evidence type="ECO:0000256" key="4">
    <source>
        <dbReference type="ARBA" id="ARBA00022807"/>
    </source>
</evidence>
<dbReference type="Pfam" id="PF00877">
    <property type="entry name" value="NLPC_P60"/>
    <property type="match status" value="1"/>
</dbReference>
<dbReference type="InterPro" id="IPR038765">
    <property type="entry name" value="Papain-like_cys_pep_sf"/>
</dbReference>
<keyword evidence="8" id="KW-1185">Reference proteome</keyword>